<dbReference type="PANTHER" id="PTHR22761:SF12">
    <property type="entry name" value="CHARGED MULTIVESICULAR BODY PROTEIN 5"/>
    <property type="match status" value="1"/>
</dbReference>
<evidence type="ECO:0000256" key="1">
    <source>
        <dbReference type="ARBA" id="ARBA00006190"/>
    </source>
</evidence>
<keyword evidence="2" id="KW-0175">Coiled coil</keyword>
<dbReference type="Gene3D" id="6.10.250.1710">
    <property type="match status" value="1"/>
</dbReference>
<dbReference type="GO" id="GO:0032511">
    <property type="term" value="P:late endosome to vacuole transport via multivesicular body sorting pathway"/>
    <property type="evidence" value="ECO:0007669"/>
    <property type="project" value="TreeGrafter"/>
</dbReference>
<organism evidence="4 5">
    <name type="scientific">Coccomyxa viridis</name>
    <dbReference type="NCBI Taxonomy" id="1274662"/>
    <lineage>
        <taxon>Eukaryota</taxon>
        <taxon>Viridiplantae</taxon>
        <taxon>Chlorophyta</taxon>
        <taxon>core chlorophytes</taxon>
        <taxon>Trebouxiophyceae</taxon>
        <taxon>Trebouxiophyceae incertae sedis</taxon>
        <taxon>Coccomyxaceae</taxon>
        <taxon>Coccomyxa</taxon>
    </lineage>
</organism>
<gene>
    <name evidence="4" type="ORF">CVIRNUC_005419</name>
</gene>
<evidence type="ECO:0000313" key="4">
    <source>
        <dbReference type="EMBL" id="CAK0781601.1"/>
    </source>
</evidence>
<dbReference type="GO" id="GO:0006900">
    <property type="term" value="P:vesicle budding from membrane"/>
    <property type="evidence" value="ECO:0007669"/>
    <property type="project" value="TreeGrafter"/>
</dbReference>
<feature type="region of interest" description="Disordered" evidence="3">
    <location>
        <begin position="1"/>
        <end position="28"/>
    </location>
</feature>
<dbReference type="AlphaFoldDB" id="A0AAV1I604"/>
<protein>
    <recommendedName>
        <fullName evidence="6">Charged multivesicular body protein 5</fullName>
    </recommendedName>
</protein>
<comment type="similarity">
    <text evidence="1">Belongs to the SNF7 family.</text>
</comment>
<proteinExistence type="inferred from homology"/>
<evidence type="ECO:0000256" key="3">
    <source>
        <dbReference type="SAM" id="MobiDB-lite"/>
    </source>
</evidence>
<evidence type="ECO:0000313" key="5">
    <source>
        <dbReference type="Proteomes" id="UP001314263"/>
    </source>
</evidence>
<dbReference type="Pfam" id="PF03357">
    <property type="entry name" value="Snf7"/>
    <property type="match status" value="1"/>
</dbReference>
<reference evidence="4 5" key="1">
    <citation type="submission" date="2023-10" db="EMBL/GenBank/DDBJ databases">
        <authorList>
            <person name="Maclean D."/>
            <person name="Macfadyen A."/>
        </authorList>
    </citation>
    <scope>NUCLEOTIDE SEQUENCE [LARGE SCALE GENOMIC DNA]</scope>
</reference>
<accession>A0AAV1I604</accession>
<name>A0AAV1I604_9CHLO</name>
<evidence type="ECO:0008006" key="6">
    <source>
        <dbReference type="Google" id="ProtNLM"/>
    </source>
</evidence>
<sequence length="231" mass="25660">MKRIFGTKKEKPPTPTVDEASGRLTTRGDTLDDKIRKLDEQLMKHRDAIKKTRPGPAQDAAKRRALSVLKQKKLYENQREQLYNQQFNMEQTSFALESIKDTAQTVQAMKAAGAELKTAFKKQDLDINSIEKLQDEMADLMDMHTELQDVMGQSFGVPDDIDEDDLMGELDALEDELAQEAENPAASGVPSYLQETDLPEAPAASSHAARPQAYAAGPQDEFGLPAVPQRT</sequence>
<dbReference type="EMBL" id="CAUYUE010000006">
    <property type="protein sequence ID" value="CAK0781601.1"/>
    <property type="molecule type" value="Genomic_DNA"/>
</dbReference>
<dbReference type="InterPro" id="IPR005024">
    <property type="entry name" value="Snf7_fam"/>
</dbReference>
<comment type="caution">
    <text evidence="4">The sequence shown here is derived from an EMBL/GenBank/DDBJ whole genome shotgun (WGS) entry which is preliminary data.</text>
</comment>
<dbReference type="Proteomes" id="UP001314263">
    <property type="component" value="Unassembled WGS sequence"/>
</dbReference>
<dbReference type="PANTHER" id="PTHR22761">
    <property type="entry name" value="CHARGED MULTIVESICULAR BODY PROTEIN"/>
    <property type="match status" value="1"/>
</dbReference>
<dbReference type="Gene3D" id="1.10.287.1060">
    <property type="entry name" value="ESAT-6-like"/>
    <property type="match status" value="1"/>
</dbReference>
<keyword evidence="5" id="KW-1185">Reference proteome</keyword>
<dbReference type="GO" id="GO:0005771">
    <property type="term" value="C:multivesicular body"/>
    <property type="evidence" value="ECO:0007669"/>
    <property type="project" value="TreeGrafter"/>
</dbReference>
<feature type="region of interest" description="Disordered" evidence="3">
    <location>
        <begin position="178"/>
        <end position="231"/>
    </location>
</feature>
<evidence type="ECO:0000256" key="2">
    <source>
        <dbReference type="ARBA" id="ARBA00023054"/>
    </source>
</evidence>